<comment type="caution">
    <text evidence="2">The sequence shown here is derived from an EMBL/GenBank/DDBJ whole genome shotgun (WGS) entry which is preliminary data.</text>
</comment>
<protein>
    <recommendedName>
        <fullName evidence="4">WxL domain-containing protein</fullName>
    </recommendedName>
</protein>
<evidence type="ECO:0000256" key="1">
    <source>
        <dbReference type="SAM" id="SignalP"/>
    </source>
</evidence>
<keyword evidence="3" id="KW-1185">Reference proteome</keyword>
<dbReference type="STRING" id="1423738.FC84_GL000536"/>
<dbReference type="EMBL" id="AYYK01000001">
    <property type="protein sequence ID" value="KRM79839.1"/>
    <property type="molecule type" value="Genomic_DNA"/>
</dbReference>
<feature type="chain" id="PRO_5006415408" description="WxL domain-containing protein" evidence="1">
    <location>
        <begin position="27"/>
        <end position="226"/>
    </location>
</feature>
<keyword evidence="1" id="KW-0732">Signal</keyword>
<evidence type="ECO:0000313" key="3">
    <source>
        <dbReference type="Proteomes" id="UP000051813"/>
    </source>
</evidence>
<proteinExistence type="predicted"/>
<organism evidence="2 3">
    <name type="scientific">Lapidilactobacillus dextrinicus DSM 20335</name>
    <dbReference type="NCBI Taxonomy" id="1423738"/>
    <lineage>
        <taxon>Bacteria</taxon>
        <taxon>Bacillati</taxon>
        <taxon>Bacillota</taxon>
        <taxon>Bacilli</taxon>
        <taxon>Lactobacillales</taxon>
        <taxon>Lactobacillaceae</taxon>
        <taxon>Lapidilactobacillus</taxon>
    </lineage>
</organism>
<accession>A0A0R2BJZ6</accession>
<name>A0A0R2BJZ6_9LACO</name>
<dbReference type="Proteomes" id="UP000051813">
    <property type="component" value="Unassembled WGS sequence"/>
</dbReference>
<dbReference type="AlphaFoldDB" id="A0A0R2BJZ6"/>
<reference evidence="2 3" key="1">
    <citation type="journal article" date="2015" name="Genome Announc.">
        <title>Expanding the biotechnology potential of lactobacilli through comparative genomics of 213 strains and associated genera.</title>
        <authorList>
            <person name="Sun Z."/>
            <person name="Harris H.M."/>
            <person name="McCann A."/>
            <person name="Guo C."/>
            <person name="Argimon S."/>
            <person name="Zhang W."/>
            <person name="Yang X."/>
            <person name="Jeffery I.B."/>
            <person name="Cooney J.C."/>
            <person name="Kagawa T.F."/>
            <person name="Liu W."/>
            <person name="Song Y."/>
            <person name="Salvetti E."/>
            <person name="Wrobel A."/>
            <person name="Rasinkangas P."/>
            <person name="Parkhill J."/>
            <person name="Rea M.C."/>
            <person name="O'Sullivan O."/>
            <person name="Ritari J."/>
            <person name="Douillard F.P."/>
            <person name="Paul Ross R."/>
            <person name="Yang R."/>
            <person name="Briner A.E."/>
            <person name="Felis G.E."/>
            <person name="de Vos W.M."/>
            <person name="Barrangou R."/>
            <person name="Klaenhammer T.R."/>
            <person name="Caufield P.W."/>
            <person name="Cui Y."/>
            <person name="Zhang H."/>
            <person name="O'Toole P.W."/>
        </authorList>
    </citation>
    <scope>NUCLEOTIDE SEQUENCE [LARGE SCALE GENOMIC DNA]</scope>
    <source>
        <strain evidence="2 3">DSM 20335</strain>
    </source>
</reference>
<dbReference type="OrthoDB" id="2195184at2"/>
<sequence>MKMTSILSASIVALSLLAVSAPAAHAAVIENSDGTTDDTTKVFKGQNQTDTNVTIIDNVDPTDPDVDPLDPTDPDQKMLTLDSVPSEYNFESKLQGTAYTIDSGKILAGKDGKNDIAVYNDRIARAWSVKAQVADNQLTRASDSKGFAVTKFNVNDSELLTTGAKQIVFTAVTDPADRTAANNTGTLTKEVSKVAIGFNDANKDLKVNDKLSGKILYTLYNTIDAQ</sequence>
<gene>
    <name evidence="2" type="ORF">FC84_GL000536</name>
</gene>
<dbReference type="PATRIC" id="fig|1423738.3.peg.546"/>
<feature type="signal peptide" evidence="1">
    <location>
        <begin position="1"/>
        <end position="26"/>
    </location>
</feature>
<evidence type="ECO:0000313" key="2">
    <source>
        <dbReference type="EMBL" id="KRM79839.1"/>
    </source>
</evidence>
<dbReference type="RefSeq" id="WP_057753693.1">
    <property type="nucleotide sequence ID" value="NZ_AYYK01000001.1"/>
</dbReference>
<evidence type="ECO:0008006" key="4">
    <source>
        <dbReference type="Google" id="ProtNLM"/>
    </source>
</evidence>